<name>M5U8L8_9BACT</name>
<dbReference type="AlphaFoldDB" id="M5U8L8"/>
<reference evidence="1 2" key="1">
    <citation type="journal article" date="2013" name="Mar. Genomics">
        <title>Expression of sulfatases in Rhodopirellula baltica and the diversity of sulfatases in the genus Rhodopirellula.</title>
        <authorList>
            <person name="Wegner C.E."/>
            <person name="Richter-Heitmann T."/>
            <person name="Klindworth A."/>
            <person name="Klockow C."/>
            <person name="Richter M."/>
            <person name="Achstetter T."/>
            <person name="Glockner F.O."/>
            <person name="Harder J."/>
        </authorList>
    </citation>
    <scope>NUCLEOTIDE SEQUENCE [LARGE SCALE GENOMIC DNA]</scope>
    <source>
        <strain evidence="1 2">SM41</strain>
    </source>
</reference>
<evidence type="ECO:0000313" key="2">
    <source>
        <dbReference type="Proteomes" id="UP000011885"/>
    </source>
</evidence>
<gene>
    <name evidence="1" type="ORF">RSSM_00776</name>
</gene>
<dbReference type="PATRIC" id="fig|1263870.3.peg.844"/>
<organism evidence="1 2">
    <name type="scientific">Rhodopirellula sallentina SM41</name>
    <dbReference type="NCBI Taxonomy" id="1263870"/>
    <lineage>
        <taxon>Bacteria</taxon>
        <taxon>Pseudomonadati</taxon>
        <taxon>Planctomycetota</taxon>
        <taxon>Planctomycetia</taxon>
        <taxon>Pirellulales</taxon>
        <taxon>Pirellulaceae</taxon>
        <taxon>Rhodopirellula</taxon>
    </lineage>
</organism>
<keyword evidence="2" id="KW-1185">Reference proteome</keyword>
<comment type="caution">
    <text evidence="1">The sequence shown here is derived from an EMBL/GenBank/DDBJ whole genome shotgun (WGS) entry which is preliminary data.</text>
</comment>
<sequence length="67" mass="7323">MRPPRFRTDIALRFRIVAASPFADTDVGAYADQATVWIQPWGGIIRGSKSHPWFPINGGAEKSGHSG</sequence>
<accession>M5U8L8</accession>
<dbReference type="Proteomes" id="UP000011885">
    <property type="component" value="Unassembled WGS sequence"/>
</dbReference>
<proteinExistence type="predicted"/>
<protein>
    <submittedName>
        <fullName evidence="1">Uncharacterized protein</fullName>
    </submittedName>
</protein>
<evidence type="ECO:0000313" key="1">
    <source>
        <dbReference type="EMBL" id="EMI57817.1"/>
    </source>
</evidence>
<dbReference type="EMBL" id="ANOH01000065">
    <property type="protein sequence ID" value="EMI57817.1"/>
    <property type="molecule type" value="Genomic_DNA"/>
</dbReference>